<dbReference type="AlphaFoldDB" id="A0A7S3EJ53"/>
<organism evidence="11">
    <name type="scientific">Rhodosorus marinus</name>
    <dbReference type="NCBI Taxonomy" id="101924"/>
    <lineage>
        <taxon>Eukaryota</taxon>
        <taxon>Rhodophyta</taxon>
        <taxon>Stylonematophyceae</taxon>
        <taxon>Stylonematales</taxon>
        <taxon>Stylonemataceae</taxon>
        <taxon>Rhodosorus</taxon>
    </lineage>
</organism>
<dbReference type="PROSITE" id="PS50089">
    <property type="entry name" value="ZF_RING_2"/>
    <property type="match status" value="1"/>
</dbReference>
<comment type="catalytic activity">
    <reaction evidence="1">
        <text>S-ubiquitinyl-[E2 ubiquitin-conjugating enzyme]-L-cysteine + [acceptor protein]-L-lysine = [E2 ubiquitin-conjugating enzyme]-L-cysteine + N(6)-ubiquitinyl-[acceptor protein]-L-lysine.</text>
        <dbReference type="EC" id="2.3.2.27"/>
    </reaction>
</comment>
<evidence type="ECO:0000256" key="8">
    <source>
        <dbReference type="PROSITE-ProRule" id="PRU00175"/>
    </source>
</evidence>
<evidence type="ECO:0000256" key="1">
    <source>
        <dbReference type="ARBA" id="ARBA00000900"/>
    </source>
</evidence>
<dbReference type="InterPro" id="IPR045191">
    <property type="entry name" value="MBR1/2-like"/>
</dbReference>
<proteinExistence type="predicted"/>
<reference evidence="11" key="1">
    <citation type="submission" date="2021-01" db="EMBL/GenBank/DDBJ databases">
        <authorList>
            <person name="Corre E."/>
            <person name="Pelletier E."/>
            <person name="Niang G."/>
            <person name="Scheremetjew M."/>
            <person name="Finn R."/>
            <person name="Kale V."/>
            <person name="Holt S."/>
            <person name="Cochrane G."/>
            <person name="Meng A."/>
            <person name="Brown T."/>
            <person name="Cohen L."/>
        </authorList>
    </citation>
    <scope>NUCLEOTIDE SEQUENCE</scope>
    <source>
        <strain evidence="11">CCMP 769</strain>
    </source>
</reference>
<dbReference type="PANTHER" id="PTHR22937:SF65">
    <property type="entry name" value="E3 UBIQUITIN-PROTEIN LIGASE ARK2C"/>
    <property type="match status" value="1"/>
</dbReference>
<dbReference type="GO" id="GO:0005634">
    <property type="term" value="C:nucleus"/>
    <property type="evidence" value="ECO:0007669"/>
    <property type="project" value="TreeGrafter"/>
</dbReference>
<protein>
    <recommendedName>
        <fullName evidence="2">RING-type E3 ubiquitin transferase</fullName>
        <ecNumber evidence="2">2.3.2.27</ecNumber>
    </recommendedName>
</protein>
<keyword evidence="6" id="KW-0833">Ubl conjugation pathway</keyword>
<evidence type="ECO:0000256" key="4">
    <source>
        <dbReference type="ARBA" id="ARBA00022723"/>
    </source>
</evidence>
<evidence type="ECO:0000256" key="5">
    <source>
        <dbReference type="ARBA" id="ARBA00022771"/>
    </source>
</evidence>
<evidence type="ECO:0000256" key="2">
    <source>
        <dbReference type="ARBA" id="ARBA00012483"/>
    </source>
</evidence>
<evidence type="ECO:0000313" key="11">
    <source>
        <dbReference type="EMBL" id="CAE0057970.1"/>
    </source>
</evidence>
<keyword evidence="3" id="KW-0808">Transferase</keyword>
<feature type="domain" description="RING-type" evidence="10">
    <location>
        <begin position="229"/>
        <end position="270"/>
    </location>
</feature>
<dbReference type="SMART" id="SM00184">
    <property type="entry name" value="RING"/>
    <property type="match status" value="1"/>
</dbReference>
<dbReference type="EC" id="2.3.2.27" evidence="2"/>
<name>A0A7S3EJ53_9RHOD</name>
<gene>
    <name evidence="11" type="ORF">RMAR00112_LOCUS26024</name>
</gene>
<sequence>MESKTLDERGRGAGRMSFSNLLSRTRSVLRRKKAAAGPSRDVRTEAENSPVEVSNGSSSGHDDASQENESVGTPVFPVDGSILSARSARDSYERGESLVGIVESPLFYELWRSSFDAFEDIETRQHDRRHLRRGGFRRTIYGRQRWSLSRGWNLRRRNRSLFGSSPHPTAAQQIRFLEFMDDLTYEEMLALEEHMGKVIKGLTEEELDSIPTETVCTHGEERLDEEKACSICLEDLLEEEVVRRLRCDHIFHIPCVDNWLRENKTCPVCKVEVVPPVPKEEESQEEGFAEEDRGVFLDERLENVPTEPRLLT</sequence>
<dbReference type="Gene3D" id="3.30.40.10">
    <property type="entry name" value="Zinc/RING finger domain, C3HC4 (zinc finger)"/>
    <property type="match status" value="1"/>
</dbReference>
<evidence type="ECO:0000256" key="7">
    <source>
        <dbReference type="ARBA" id="ARBA00022833"/>
    </source>
</evidence>
<evidence type="ECO:0000256" key="9">
    <source>
        <dbReference type="SAM" id="MobiDB-lite"/>
    </source>
</evidence>
<dbReference type="GO" id="GO:0061630">
    <property type="term" value="F:ubiquitin protein ligase activity"/>
    <property type="evidence" value="ECO:0007669"/>
    <property type="project" value="UniProtKB-EC"/>
</dbReference>
<evidence type="ECO:0000259" key="10">
    <source>
        <dbReference type="PROSITE" id="PS50089"/>
    </source>
</evidence>
<dbReference type="InterPro" id="IPR001841">
    <property type="entry name" value="Znf_RING"/>
</dbReference>
<evidence type="ECO:0000256" key="6">
    <source>
        <dbReference type="ARBA" id="ARBA00022786"/>
    </source>
</evidence>
<dbReference type="EMBL" id="HBHW01033739">
    <property type="protein sequence ID" value="CAE0057970.1"/>
    <property type="molecule type" value="Transcribed_RNA"/>
</dbReference>
<feature type="region of interest" description="Disordered" evidence="9">
    <location>
        <begin position="29"/>
        <end position="77"/>
    </location>
</feature>
<keyword evidence="5 8" id="KW-0863">Zinc-finger</keyword>
<keyword evidence="4" id="KW-0479">Metal-binding</keyword>
<dbReference type="PANTHER" id="PTHR22937">
    <property type="entry name" value="E3 UBIQUITIN-PROTEIN LIGASE RNF165"/>
    <property type="match status" value="1"/>
</dbReference>
<dbReference type="CDD" id="cd16454">
    <property type="entry name" value="RING-H2_PA-TM-RING"/>
    <property type="match status" value="1"/>
</dbReference>
<evidence type="ECO:0000256" key="3">
    <source>
        <dbReference type="ARBA" id="ARBA00022679"/>
    </source>
</evidence>
<dbReference type="SUPFAM" id="SSF57850">
    <property type="entry name" value="RING/U-box"/>
    <property type="match status" value="1"/>
</dbReference>
<accession>A0A7S3EJ53</accession>
<dbReference type="InterPro" id="IPR013083">
    <property type="entry name" value="Znf_RING/FYVE/PHD"/>
</dbReference>
<dbReference type="GO" id="GO:0008270">
    <property type="term" value="F:zinc ion binding"/>
    <property type="evidence" value="ECO:0007669"/>
    <property type="project" value="UniProtKB-KW"/>
</dbReference>
<dbReference type="Pfam" id="PF13639">
    <property type="entry name" value="zf-RING_2"/>
    <property type="match status" value="1"/>
</dbReference>
<keyword evidence="7" id="KW-0862">Zinc</keyword>